<dbReference type="CDD" id="cd08050">
    <property type="entry name" value="TAF6C"/>
    <property type="match status" value="1"/>
</dbReference>
<evidence type="ECO:0000256" key="3">
    <source>
        <dbReference type="ARBA" id="ARBA00023015"/>
    </source>
</evidence>
<dbReference type="AlphaFoldDB" id="A0AAD7UFS4"/>
<evidence type="ECO:0000313" key="8">
    <source>
        <dbReference type="EMBL" id="KAJ8603373.1"/>
    </source>
</evidence>
<protein>
    <recommendedName>
        <fullName evidence="7">TAF6 C-terminal HEAT repeat domain-containing protein</fullName>
    </recommendedName>
</protein>
<organism evidence="8 9">
    <name type="scientific">Chrysophaeum taylorii</name>
    <dbReference type="NCBI Taxonomy" id="2483200"/>
    <lineage>
        <taxon>Eukaryota</taxon>
        <taxon>Sar</taxon>
        <taxon>Stramenopiles</taxon>
        <taxon>Ochrophyta</taxon>
        <taxon>Pelagophyceae</taxon>
        <taxon>Pelagomonadales</taxon>
        <taxon>Pelagomonadaceae</taxon>
        <taxon>Chrysophaeum</taxon>
    </lineage>
</organism>
<dbReference type="GO" id="GO:0016251">
    <property type="term" value="F:RNA polymerase II general transcription initiation factor activity"/>
    <property type="evidence" value="ECO:0007669"/>
    <property type="project" value="InterPro"/>
</dbReference>
<keyword evidence="9" id="KW-1185">Reference proteome</keyword>
<feature type="region of interest" description="Disordered" evidence="6">
    <location>
        <begin position="84"/>
        <end position="115"/>
    </location>
</feature>
<dbReference type="PANTHER" id="PTHR10221">
    <property type="entry name" value="TRANSCRIPTION INITIATION FACTOR TFIID SUBUNIT 6"/>
    <property type="match status" value="1"/>
</dbReference>
<keyword evidence="3" id="KW-0805">Transcription regulation</keyword>
<evidence type="ECO:0000259" key="7">
    <source>
        <dbReference type="Pfam" id="PF07571"/>
    </source>
</evidence>
<evidence type="ECO:0000256" key="1">
    <source>
        <dbReference type="ARBA" id="ARBA00004123"/>
    </source>
</evidence>
<dbReference type="InterPro" id="IPR037796">
    <property type="entry name" value="TAF6"/>
</dbReference>
<evidence type="ECO:0000256" key="4">
    <source>
        <dbReference type="ARBA" id="ARBA00023163"/>
    </source>
</evidence>
<feature type="domain" description="TAF6 C-terminal HEAT repeat" evidence="7">
    <location>
        <begin position="138"/>
        <end position="306"/>
    </location>
</feature>
<dbReference type="GO" id="GO:0005669">
    <property type="term" value="C:transcription factor TFIID complex"/>
    <property type="evidence" value="ECO:0007669"/>
    <property type="project" value="InterPro"/>
</dbReference>
<name>A0AAD7UFS4_9STRA</name>
<dbReference type="InterPro" id="IPR046344">
    <property type="entry name" value="TAF6_C_sf"/>
</dbReference>
<feature type="compositionally biased region" description="Low complexity" evidence="6">
    <location>
        <begin position="104"/>
        <end position="115"/>
    </location>
</feature>
<sequence length="356" mass="38734">MAARKPKKSASSLVHEWAKVVCGEANEQLQKASPAMRVEEIATEVALRVETRVRSLIQTAHRRRVGRRGEKLSVEDINGALESRGEPSLLRGSAGSRELDLKKLPSSSSPPREPSLALHWLSVDGNQPETAENDLEPMPREHELYVRKVTETIKGGESDERKLVFRSLRTADGLAGVAPALIKFCTDETRRKRSEGTLRNVVAALRALVLNRRARVELLLHDVLPAVLTCVVAKKLNSEVVREEAARCVADICEEFGDKYATLRPRVAKTLADALADDKPMGTRYGAIVGITALGPLAVATLLIPDAAALADKLQTKDHADARACSFALLQAILLYADHAAAASPKPTTMMIRRAA</sequence>
<gene>
    <name evidence="8" type="ORF">CTAYLR_004273</name>
</gene>
<comment type="subcellular location">
    <subcellularLocation>
        <location evidence="1">Nucleus</location>
    </subcellularLocation>
</comment>
<dbReference type="Pfam" id="PF07571">
    <property type="entry name" value="TAF6_C"/>
    <property type="match status" value="1"/>
</dbReference>
<dbReference type="EMBL" id="JAQMWT010000356">
    <property type="protein sequence ID" value="KAJ8603373.1"/>
    <property type="molecule type" value="Genomic_DNA"/>
</dbReference>
<dbReference type="InterPro" id="IPR011442">
    <property type="entry name" value="TAF6_C"/>
</dbReference>
<dbReference type="Proteomes" id="UP001230188">
    <property type="component" value="Unassembled WGS sequence"/>
</dbReference>
<comment type="caution">
    <text evidence="8">The sequence shown here is derived from an EMBL/GenBank/DDBJ whole genome shotgun (WGS) entry which is preliminary data.</text>
</comment>
<keyword evidence="4" id="KW-0804">Transcription</keyword>
<evidence type="ECO:0000313" key="9">
    <source>
        <dbReference type="Proteomes" id="UP001230188"/>
    </source>
</evidence>
<dbReference type="GO" id="GO:0000124">
    <property type="term" value="C:SAGA complex"/>
    <property type="evidence" value="ECO:0007669"/>
    <property type="project" value="InterPro"/>
</dbReference>
<dbReference type="GO" id="GO:0003713">
    <property type="term" value="F:transcription coactivator activity"/>
    <property type="evidence" value="ECO:0007669"/>
    <property type="project" value="TreeGrafter"/>
</dbReference>
<evidence type="ECO:0000256" key="6">
    <source>
        <dbReference type="SAM" id="MobiDB-lite"/>
    </source>
</evidence>
<reference evidence="8" key="1">
    <citation type="submission" date="2023-01" db="EMBL/GenBank/DDBJ databases">
        <title>Metagenome sequencing of chrysophaentin producing Chrysophaeum taylorii.</title>
        <authorList>
            <person name="Davison J."/>
            <person name="Bewley C."/>
        </authorList>
    </citation>
    <scope>NUCLEOTIDE SEQUENCE</scope>
    <source>
        <strain evidence="8">NIES-1699</strain>
    </source>
</reference>
<dbReference type="InterPro" id="IPR016024">
    <property type="entry name" value="ARM-type_fold"/>
</dbReference>
<evidence type="ECO:0000256" key="5">
    <source>
        <dbReference type="ARBA" id="ARBA00023242"/>
    </source>
</evidence>
<dbReference type="GO" id="GO:0046695">
    <property type="term" value="C:SLIK (SAGA-like) complex"/>
    <property type="evidence" value="ECO:0007669"/>
    <property type="project" value="InterPro"/>
</dbReference>
<proteinExistence type="inferred from homology"/>
<dbReference type="Gene3D" id="1.25.40.770">
    <property type="entry name" value="TAF6, C-terminal HEAT repeat domain"/>
    <property type="match status" value="1"/>
</dbReference>
<dbReference type="PANTHER" id="PTHR10221:SF9">
    <property type="entry name" value="TRANSCRIPTION INITIATION FACTOR TFIID SUBUNIT 6"/>
    <property type="match status" value="1"/>
</dbReference>
<accession>A0AAD7UFS4</accession>
<evidence type="ECO:0000256" key="2">
    <source>
        <dbReference type="ARBA" id="ARBA00007688"/>
    </source>
</evidence>
<comment type="similarity">
    <text evidence="2">Belongs to the TAF6 family.</text>
</comment>
<dbReference type="SUPFAM" id="SSF48371">
    <property type="entry name" value="ARM repeat"/>
    <property type="match status" value="1"/>
</dbReference>
<keyword evidence="5" id="KW-0539">Nucleus</keyword>
<dbReference type="GO" id="GO:0051123">
    <property type="term" value="P:RNA polymerase II preinitiation complex assembly"/>
    <property type="evidence" value="ECO:0007669"/>
    <property type="project" value="TreeGrafter"/>
</dbReference>